<keyword evidence="7" id="KW-0804">Transcription</keyword>
<name>A0ABD3XEC7_SINWO</name>
<evidence type="ECO:0000259" key="11">
    <source>
        <dbReference type="PROSITE" id="PS50157"/>
    </source>
</evidence>
<feature type="compositionally biased region" description="Basic and acidic residues" evidence="10">
    <location>
        <begin position="134"/>
        <end position="144"/>
    </location>
</feature>
<keyword evidence="3" id="KW-0677">Repeat</keyword>
<accession>A0ABD3XEC7</accession>
<dbReference type="FunFam" id="3.30.160.60:FF:000495">
    <property type="entry name" value="zinc finger protein 668"/>
    <property type="match status" value="1"/>
</dbReference>
<comment type="caution">
    <text evidence="12">The sequence shown here is derived from an EMBL/GenBank/DDBJ whole genome shotgun (WGS) entry which is preliminary data.</text>
</comment>
<evidence type="ECO:0000256" key="6">
    <source>
        <dbReference type="ARBA" id="ARBA00023015"/>
    </source>
</evidence>
<evidence type="ECO:0000256" key="10">
    <source>
        <dbReference type="SAM" id="MobiDB-lite"/>
    </source>
</evidence>
<dbReference type="Proteomes" id="UP001634394">
    <property type="component" value="Unassembled WGS sequence"/>
</dbReference>
<protein>
    <recommendedName>
        <fullName evidence="11">C2H2-type domain-containing protein</fullName>
    </recommendedName>
</protein>
<organism evidence="12 13">
    <name type="scientific">Sinanodonta woodiana</name>
    <name type="common">Chinese pond mussel</name>
    <name type="synonym">Anodonta woodiana</name>
    <dbReference type="NCBI Taxonomy" id="1069815"/>
    <lineage>
        <taxon>Eukaryota</taxon>
        <taxon>Metazoa</taxon>
        <taxon>Spiralia</taxon>
        <taxon>Lophotrochozoa</taxon>
        <taxon>Mollusca</taxon>
        <taxon>Bivalvia</taxon>
        <taxon>Autobranchia</taxon>
        <taxon>Heteroconchia</taxon>
        <taxon>Palaeoheterodonta</taxon>
        <taxon>Unionida</taxon>
        <taxon>Unionoidea</taxon>
        <taxon>Unionidae</taxon>
        <taxon>Unioninae</taxon>
        <taxon>Sinanodonta</taxon>
    </lineage>
</organism>
<evidence type="ECO:0000256" key="3">
    <source>
        <dbReference type="ARBA" id="ARBA00022737"/>
    </source>
</evidence>
<feature type="domain" description="C2H2-type" evidence="11">
    <location>
        <begin position="744"/>
        <end position="771"/>
    </location>
</feature>
<evidence type="ECO:0000313" key="12">
    <source>
        <dbReference type="EMBL" id="KAL3884629.1"/>
    </source>
</evidence>
<dbReference type="InterPro" id="IPR036236">
    <property type="entry name" value="Znf_C2H2_sf"/>
</dbReference>
<dbReference type="InterPro" id="IPR013087">
    <property type="entry name" value="Znf_C2H2_type"/>
</dbReference>
<feature type="domain" description="C2H2-type" evidence="11">
    <location>
        <begin position="688"/>
        <end position="715"/>
    </location>
</feature>
<dbReference type="PANTHER" id="PTHR16515">
    <property type="entry name" value="PR DOMAIN ZINC FINGER PROTEIN"/>
    <property type="match status" value="1"/>
</dbReference>
<feature type="domain" description="C2H2-type" evidence="11">
    <location>
        <begin position="716"/>
        <end position="743"/>
    </location>
</feature>
<dbReference type="PROSITE" id="PS00028">
    <property type="entry name" value="ZINC_FINGER_C2H2_1"/>
    <property type="match status" value="3"/>
</dbReference>
<dbReference type="GO" id="GO:0008270">
    <property type="term" value="F:zinc ion binding"/>
    <property type="evidence" value="ECO:0007669"/>
    <property type="project" value="UniProtKB-KW"/>
</dbReference>
<dbReference type="SMART" id="SM00355">
    <property type="entry name" value="ZnF_C2H2"/>
    <property type="match status" value="3"/>
</dbReference>
<sequence>MQFFSDTGFEDMEILQVPEYRQIYKAVLKYEIQTLLQKLSDTGEESVVLTVSIQDGSATQLGSTHGKDFLQSQANLQGQFLCFCKDKLRGRGSKFPRETVSYQSAGQMGQASKHPNMKQKQDTASKSAINRASECSEMKTDDPRPGTSVTPPRPQLSLEGPRCQQEKKDNSNKGREITPTEPVDTGTTEKEVYSKDSYRLIPHENLSSMDDNGVSTNRIVNTREVHESCSHRNIDCDSSIHITSNDSERFTDCFSFKPDIEHIDSDRQTILRTDSQFVDMRKVSTESNLEGVSISGEQSSCEKLGGSVGDASNKHLHVFQDCGERVMNSNNHQHGTFFYKHRAKTNSMSDVPSSPESVIQFQKMDDKKRTFEKTDRNLDLHDKIDAENTHSEDSSSKDLANSQRRDNIGNTIHEPNSIQLKPLHENGNVIIDLETTDLSSQISFDGNGSNETMLRDLPKNLYTPIKENQSNLTQGARKRKSTEVSKFNKFMRSVSEEKDAAGSMEMMNSSYQNLNLPSYQNCPLDMQRLVSQGYKHPLPYNSDYTVSNEGLDLSTQKIVAERSLDNSFLVSSSTLDRQNISMPKSNFSGTIPTSSNLMSRAFFHEKYCSERSRMLLHGDSVRNVSHVVVEHESVLQSQGILPDDNSEIHMSTERSSDTEVNRTILEQQADSIKVVKSSDSGPGSREAHMCPICGKLLSTRGNCKQHLKTHLGLRPHKCNQCEKAFSASNDLKKHLRTHSGEKPYKCSICGRGFADGGNLKKHYSTHIRDRAVVNLPSFSTLARLNMFPYHYGDIYPGFDHWASIGQQNLFKDPVDGQSQEDSSKLIKSEPETIDD</sequence>
<dbReference type="GO" id="GO:0005634">
    <property type="term" value="C:nucleus"/>
    <property type="evidence" value="ECO:0007669"/>
    <property type="project" value="UniProtKB-SubCell"/>
</dbReference>
<keyword evidence="13" id="KW-1185">Reference proteome</keyword>
<dbReference type="EMBL" id="JBJQND010000002">
    <property type="protein sequence ID" value="KAL3884629.1"/>
    <property type="molecule type" value="Genomic_DNA"/>
</dbReference>
<gene>
    <name evidence="12" type="ORF">ACJMK2_024756</name>
</gene>
<dbReference type="PANTHER" id="PTHR16515:SF49">
    <property type="entry name" value="GASTRULA ZINC FINGER PROTEIN XLCGF49.1-LIKE-RELATED"/>
    <property type="match status" value="1"/>
</dbReference>
<keyword evidence="4 9" id="KW-0863">Zinc-finger</keyword>
<keyword evidence="5" id="KW-0862">Zinc</keyword>
<evidence type="ECO:0000256" key="1">
    <source>
        <dbReference type="ARBA" id="ARBA00004123"/>
    </source>
</evidence>
<dbReference type="Pfam" id="PF00096">
    <property type="entry name" value="zf-C2H2"/>
    <property type="match status" value="2"/>
</dbReference>
<dbReference type="SUPFAM" id="SSF57667">
    <property type="entry name" value="beta-beta-alpha zinc fingers"/>
    <property type="match status" value="2"/>
</dbReference>
<feature type="region of interest" description="Disordered" evidence="10">
    <location>
        <begin position="379"/>
        <end position="415"/>
    </location>
</feature>
<feature type="compositionally biased region" description="Basic and acidic residues" evidence="10">
    <location>
        <begin position="164"/>
        <end position="178"/>
    </location>
</feature>
<evidence type="ECO:0000256" key="9">
    <source>
        <dbReference type="PROSITE-ProRule" id="PRU00042"/>
    </source>
</evidence>
<keyword evidence="2" id="KW-0479">Metal-binding</keyword>
<dbReference type="AlphaFoldDB" id="A0ABD3XEC7"/>
<feature type="compositionally biased region" description="Polar residues" evidence="10">
    <location>
        <begin position="397"/>
        <end position="415"/>
    </location>
</feature>
<evidence type="ECO:0000313" key="13">
    <source>
        <dbReference type="Proteomes" id="UP001634394"/>
    </source>
</evidence>
<evidence type="ECO:0000256" key="8">
    <source>
        <dbReference type="ARBA" id="ARBA00023242"/>
    </source>
</evidence>
<dbReference type="Gene3D" id="3.30.160.60">
    <property type="entry name" value="Classic Zinc Finger"/>
    <property type="match status" value="3"/>
</dbReference>
<feature type="compositionally biased region" description="Polar residues" evidence="10">
    <location>
        <begin position="100"/>
        <end position="110"/>
    </location>
</feature>
<dbReference type="InterPro" id="IPR050331">
    <property type="entry name" value="Zinc_finger"/>
</dbReference>
<dbReference type="FunFam" id="3.30.160.60:FF:000130">
    <property type="entry name" value="Spalt-like transcription factor 4"/>
    <property type="match status" value="1"/>
</dbReference>
<dbReference type="PROSITE" id="PS50157">
    <property type="entry name" value="ZINC_FINGER_C2H2_2"/>
    <property type="match status" value="3"/>
</dbReference>
<feature type="compositionally biased region" description="Basic and acidic residues" evidence="10">
    <location>
        <begin position="379"/>
        <end position="396"/>
    </location>
</feature>
<keyword evidence="8" id="KW-0539">Nucleus</keyword>
<evidence type="ECO:0000256" key="7">
    <source>
        <dbReference type="ARBA" id="ARBA00023163"/>
    </source>
</evidence>
<keyword evidence="6" id="KW-0805">Transcription regulation</keyword>
<reference evidence="12 13" key="1">
    <citation type="submission" date="2024-11" db="EMBL/GenBank/DDBJ databases">
        <title>Chromosome-level genome assembly of the freshwater bivalve Anodonta woodiana.</title>
        <authorList>
            <person name="Chen X."/>
        </authorList>
    </citation>
    <scope>NUCLEOTIDE SEQUENCE [LARGE SCALE GENOMIC DNA]</scope>
    <source>
        <strain evidence="12">MN2024</strain>
        <tissue evidence="12">Gills</tissue>
    </source>
</reference>
<feature type="region of interest" description="Disordered" evidence="10">
    <location>
        <begin position="812"/>
        <end position="835"/>
    </location>
</feature>
<feature type="compositionally biased region" description="Basic and acidic residues" evidence="10">
    <location>
        <begin position="821"/>
        <end position="835"/>
    </location>
</feature>
<evidence type="ECO:0000256" key="4">
    <source>
        <dbReference type="ARBA" id="ARBA00022771"/>
    </source>
</evidence>
<evidence type="ECO:0000256" key="5">
    <source>
        <dbReference type="ARBA" id="ARBA00022833"/>
    </source>
</evidence>
<comment type="subcellular location">
    <subcellularLocation>
        <location evidence="1">Nucleus</location>
    </subcellularLocation>
</comment>
<proteinExistence type="predicted"/>
<feature type="region of interest" description="Disordered" evidence="10">
    <location>
        <begin position="95"/>
        <end position="190"/>
    </location>
</feature>
<evidence type="ECO:0000256" key="2">
    <source>
        <dbReference type="ARBA" id="ARBA00022723"/>
    </source>
</evidence>